<evidence type="ECO:0000259" key="5">
    <source>
        <dbReference type="SMART" id="SM01005"/>
    </source>
</evidence>
<dbReference type="PANTHER" id="PTHR30511:SF0">
    <property type="entry name" value="ALANINE RACEMASE, CATABOLIC-RELATED"/>
    <property type="match status" value="1"/>
</dbReference>
<dbReference type="PROSITE" id="PS00395">
    <property type="entry name" value="ALANINE_RACEMASE"/>
    <property type="match status" value="1"/>
</dbReference>
<dbReference type="PANTHER" id="PTHR30511">
    <property type="entry name" value="ALANINE RACEMASE"/>
    <property type="match status" value="1"/>
</dbReference>
<dbReference type="InterPro" id="IPR009006">
    <property type="entry name" value="Ala_racemase/Decarboxylase_C"/>
</dbReference>
<evidence type="ECO:0000256" key="3">
    <source>
        <dbReference type="ARBA" id="ARBA00023235"/>
    </source>
</evidence>
<dbReference type="Gene3D" id="3.20.20.10">
    <property type="entry name" value="Alanine racemase"/>
    <property type="match status" value="1"/>
</dbReference>
<evidence type="ECO:0000313" key="7">
    <source>
        <dbReference type="Proteomes" id="UP001257659"/>
    </source>
</evidence>
<feature type="modified residue" description="N6-(pyridoxal phosphate)lysine" evidence="4">
    <location>
        <position position="38"/>
    </location>
</feature>
<comment type="cofactor">
    <cofactor evidence="1 4">
        <name>pyridoxal 5'-phosphate</name>
        <dbReference type="ChEBI" id="CHEBI:597326"/>
    </cofactor>
</comment>
<dbReference type="InterPro" id="IPR029066">
    <property type="entry name" value="PLP-binding_barrel"/>
</dbReference>
<comment type="catalytic activity">
    <reaction evidence="4">
        <text>L-alanine = D-alanine</text>
        <dbReference type="Rhea" id="RHEA:20249"/>
        <dbReference type="ChEBI" id="CHEBI:57416"/>
        <dbReference type="ChEBI" id="CHEBI:57972"/>
        <dbReference type="EC" id="5.1.1.1"/>
    </reaction>
</comment>
<comment type="similarity">
    <text evidence="4">Belongs to the alanine racemase family.</text>
</comment>
<sequence length="382" mass="43507">MIINHSSIIELNREALANNLKFIRSLIKEKTQLSSVIKGNAYGHGIKQMVPELERLGVNHFSVFSSFEAKIAYQYTEKNSTIMIMGDITVEDKKWVVRNEIEFFVYNIKTFQSLLAEAKKLNKKLNIHVELETGMNRHGFDEEELNHLFKLLHENKNHFNLKGICTHFAGAESSTNYKRIQEQHQRFSKSVERFSKEGFKAEKLHTSCSAGIMAYPEFNYDMVRIGIITYGLWPSKEIQLMYNVQKKTELDLQSVLSWRSSIIDIKNVKAGEFVGYGTSFLAETDMKIASVPVGYGYGFSRSLSNTGRVLVKGKRLSVVGTVNMNMFLIEVTNVNVEVGDTVTIIGKDGKQTINVSYFGNLSEQLNYELLTRLDKSIPRVVI</sequence>
<accession>A0ABU1K8X1</accession>
<keyword evidence="2 4" id="KW-0663">Pyridoxal phosphate</keyword>
<feature type="active site" description="Proton acceptor; specific for D-alanine" evidence="4">
    <location>
        <position position="38"/>
    </location>
</feature>
<dbReference type="InterPro" id="IPR001608">
    <property type="entry name" value="Ala_racemase_N"/>
</dbReference>
<evidence type="ECO:0000256" key="4">
    <source>
        <dbReference type="HAMAP-Rule" id="MF_01201"/>
    </source>
</evidence>
<keyword evidence="7" id="KW-1185">Reference proteome</keyword>
<feature type="domain" description="Alanine racemase C-terminal" evidence="5">
    <location>
        <begin position="255"/>
        <end position="382"/>
    </location>
</feature>
<dbReference type="EC" id="5.1.1.1" evidence="4"/>
<comment type="pathway">
    <text evidence="4">Amino-acid biosynthesis; D-alanine biosynthesis; D-alanine from L-alanine: step 1/1.</text>
</comment>
<gene>
    <name evidence="6" type="ORF">GGR31_002726</name>
</gene>
<dbReference type="SUPFAM" id="SSF50621">
    <property type="entry name" value="Alanine racemase C-terminal domain-like"/>
    <property type="match status" value="1"/>
</dbReference>
<dbReference type="SMART" id="SM01005">
    <property type="entry name" value="Ala_racemase_C"/>
    <property type="match status" value="1"/>
</dbReference>
<dbReference type="InterPro" id="IPR011079">
    <property type="entry name" value="Ala_racemase_C"/>
</dbReference>
<dbReference type="RefSeq" id="WP_309730204.1">
    <property type="nucleotide sequence ID" value="NZ_JAVDQA010000010.1"/>
</dbReference>
<evidence type="ECO:0000256" key="1">
    <source>
        <dbReference type="ARBA" id="ARBA00001933"/>
    </source>
</evidence>
<comment type="caution">
    <text evidence="6">The sequence shown here is derived from an EMBL/GenBank/DDBJ whole genome shotgun (WGS) entry which is preliminary data.</text>
</comment>
<proteinExistence type="inferred from homology"/>
<dbReference type="GO" id="GO:0008784">
    <property type="term" value="F:alanine racemase activity"/>
    <property type="evidence" value="ECO:0007669"/>
    <property type="project" value="UniProtKB-EC"/>
</dbReference>
<reference evidence="6 7" key="1">
    <citation type="submission" date="2023-07" db="EMBL/GenBank/DDBJ databases">
        <title>Genomic Encyclopedia of Type Strains, Phase IV (KMG-IV): sequencing the most valuable type-strain genomes for metagenomic binning, comparative biology and taxonomic classification.</title>
        <authorList>
            <person name="Goeker M."/>
        </authorList>
    </citation>
    <scope>NUCLEOTIDE SEQUENCE [LARGE SCALE GENOMIC DNA]</scope>
    <source>
        <strain evidence="6 7">DSM 102814</strain>
    </source>
</reference>
<protein>
    <recommendedName>
        <fullName evidence="4">Alanine racemase</fullName>
        <ecNumber evidence="4">5.1.1.1</ecNumber>
    </recommendedName>
</protein>
<evidence type="ECO:0000313" key="6">
    <source>
        <dbReference type="EMBL" id="MDR6302049.1"/>
    </source>
</evidence>
<dbReference type="Proteomes" id="UP001257659">
    <property type="component" value="Unassembled WGS sequence"/>
</dbReference>
<keyword evidence="3 4" id="KW-0413">Isomerase</keyword>
<feature type="active site" description="Proton acceptor; specific for L-alanine" evidence="4">
    <location>
        <position position="276"/>
    </location>
</feature>
<dbReference type="Gene3D" id="2.40.37.10">
    <property type="entry name" value="Lyase, Ornithine Decarboxylase, Chain A, domain 1"/>
    <property type="match status" value="1"/>
</dbReference>
<dbReference type="Pfam" id="PF00842">
    <property type="entry name" value="Ala_racemase_C"/>
    <property type="match status" value="1"/>
</dbReference>
<feature type="binding site" evidence="4">
    <location>
        <position position="137"/>
    </location>
    <ligand>
        <name>substrate</name>
    </ligand>
</feature>
<name>A0ABU1K8X1_9FLAO</name>
<dbReference type="NCBIfam" id="TIGR00492">
    <property type="entry name" value="alr"/>
    <property type="match status" value="1"/>
</dbReference>
<evidence type="ECO:0000256" key="2">
    <source>
        <dbReference type="ARBA" id="ARBA00022898"/>
    </source>
</evidence>
<comment type="function">
    <text evidence="4">Catalyzes the interconversion of L-alanine and D-alanine. May also act on other amino acids.</text>
</comment>
<dbReference type="EMBL" id="JAVDQA010000010">
    <property type="protein sequence ID" value="MDR6302049.1"/>
    <property type="molecule type" value="Genomic_DNA"/>
</dbReference>
<dbReference type="SUPFAM" id="SSF51419">
    <property type="entry name" value="PLP-binding barrel"/>
    <property type="match status" value="1"/>
</dbReference>
<dbReference type="HAMAP" id="MF_01201">
    <property type="entry name" value="Ala_racemase"/>
    <property type="match status" value="1"/>
</dbReference>
<dbReference type="InterPro" id="IPR000821">
    <property type="entry name" value="Ala_racemase"/>
</dbReference>
<feature type="binding site" evidence="4">
    <location>
        <position position="324"/>
    </location>
    <ligand>
        <name>substrate</name>
    </ligand>
</feature>
<organism evidence="6 7">
    <name type="scientific">Mesonia maritima</name>
    <dbReference type="NCBI Taxonomy" id="1793873"/>
    <lineage>
        <taxon>Bacteria</taxon>
        <taxon>Pseudomonadati</taxon>
        <taxon>Bacteroidota</taxon>
        <taxon>Flavobacteriia</taxon>
        <taxon>Flavobacteriales</taxon>
        <taxon>Flavobacteriaceae</taxon>
        <taxon>Mesonia</taxon>
    </lineage>
</organism>
<dbReference type="CDD" id="cd00430">
    <property type="entry name" value="PLPDE_III_AR"/>
    <property type="match status" value="1"/>
</dbReference>
<dbReference type="InterPro" id="IPR020622">
    <property type="entry name" value="Ala_racemase_pyridoxalP-BS"/>
</dbReference>
<dbReference type="Pfam" id="PF01168">
    <property type="entry name" value="Ala_racemase_N"/>
    <property type="match status" value="1"/>
</dbReference>
<dbReference type="PRINTS" id="PR00992">
    <property type="entry name" value="ALARACEMASE"/>
</dbReference>